<dbReference type="GO" id="GO:0005524">
    <property type="term" value="F:ATP binding"/>
    <property type="evidence" value="ECO:0007669"/>
    <property type="project" value="UniProtKB-KW"/>
</dbReference>
<keyword evidence="6" id="KW-1185">Reference proteome</keyword>
<comment type="caution">
    <text evidence="5">The sequence shown here is derived from an EMBL/GenBank/DDBJ whole genome shotgun (WGS) entry which is preliminary data.</text>
</comment>
<dbReference type="SMART" id="SM00382">
    <property type="entry name" value="AAA"/>
    <property type="match status" value="1"/>
</dbReference>
<feature type="domain" description="ABC transporter" evidence="4">
    <location>
        <begin position="19"/>
        <end position="248"/>
    </location>
</feature>
<protein>
    <submittedName>
        <fullName evidence="5">ABC transporter ATP-binding protein</fullName>
    </submittedName>
</protein>
<sequence>MTASAPATEGTATTPGAALTAREVTKVFAAGSGSPVTAVDRVSLSVAAGGTVALVGPSGSGKSTLLHLLGAIERADGGSITVADTEITAADRAALTRYRAGIGFVFQRFHLLPALTARDNVIAPVLPYRKRSNALGRAGELLAAVGLEGREHRLPSQLSGGQQQRVAIARALVNRPALLLADEPTGNLDSATGKEIIDLLLRLNAEHGMTLILATHDREIAARCDRVVSMRDGGIVDDRRNSAVPERP</sequence>
<evidence type="ECO:0000256" key="3">
    <source>
        <dbReference type="ARBA" id="ARBA00022840"/>
    </source>
</evidence>
<dbReference type="InterPro" id="IPR015854">
    <property type="entry name" value="ABC_transpr_LolD-like"/>
</dbReference>
<dbReference type="PROSITE" id="PS50893">
    <property type="entry name" value="ABC_TRANSPORTER_2"/>
    <property type="match status" value="1"/>
</dbReference>
<dbReference type="Pfam" id="PF00005">
    <property type="entry name" value="ABC_tran"/>
    <property type="match status" value="1"/>
</dbReference>
<evidence type="ECO:0000313" key="6">
    <source>
        <dbReference type="Proteomes" id="UP001595765"/>
    </source>
</evidence>
<dbReference type="PANTHER" id="PTHR24220">
    <property type="entry name" value="IMPORT ATP-BINDING PROTEIN"/>
    <property type="match status" value="1"/>
</dbReference>
<name>A0ABV8HVQ2_9ACTN</name>
<dbReference type="Proteomes" id="UP001595765">
    <property type="component" value="Unassembled WGS sequence"/>
</dbReference>
<gene>
    <name evidence="5" type="ORF">ACFO3J_26725</name>
</gene>
<organism evidence="5 6">
    <name type="scientific">Streptomyces polygonati</name>
    <dbReference type="NCBI Taxonomy" id="1617087"/>
    <lineage>
        <taxon>Bacteria</taxon>
        <taxon>Bacillati</taxon>
        <taxon>Actinomycetota</taxon>
        <taxon>Actinomycetes</taxon>
        <taxon>Kitasatosporales</taxon>
        <taxon>Streptomycetaceae</taxon>
        <taxon>Streptomyces</taxon>
    </lineage>
</organism>
<keyword evidence="2" id="KW-0547">Nucleotide-binding</keyword>
<dbReference type="InterPro" id="IPR017911">
    <property type="entry name" value="MacB-like_ATP-bd"/>
</dbReference>
<keyword evidence="3 5" id="KW-0067">ATP-binding</keyword>
<dbReference type="EMBL" id="JBHSBB010000019">
    <property type="protein sequence ID" value="MFC4035038.1"/>
    <property type="molecule type" value="Genomic_DNA"/>
</dbReference>
<dbReference type="InterPro" id="IPR003439">
    <property type="entry name" value="ABC_transporter-like_ATP-bd"/>
</dbReference>
<evidence type="ECO:0000256" key="1">
    <source>
        <dbReference type="ARBA" id="ARBA00022448"/>
    </source>
</evidence>
<keyword evidence="1" id="KW-0813">Transport</keyword>
<dbReference type="InterPro" id="IPR017871">
    <property type="entry name" value="ABC_transporter-like_CS"/>
</dbReference>
<dbReference type="CDD" id="cd03255">
    <property type="entry name" value="ABC_MJ0796_LolCDE_FtsE"/>
    <property type="match status" value="1"/>
</dbReference>
<dbReference type="SUPFAM" id="SSF52540">
    <property type="entry name" value="P-loop containing nucleoside triphosphate hydrolases"/>
    <property type="match status" value="1"/>
</dbReference>
<dbReference type="InterPro" id="IPR003593">
    <property type="entry name" value="AAA+_ATPase"/>
</dbReference>
<reference evidence="6" key="1">
    <citation type="journal article" date="2019" name="Int. J. Syst. Evol. Microbiol.">
        <title>The Global Catalogue of Microorganisms (GCM) 10K type strain sequencing project: providing services to taxonomists for standard genome sequencing and annotation.</title>
        <authorList>
            <consortium name="The Broad Institute Genomics Platform"/>
            <consortium name="The Broad Institute Genome Sequencing Center for Infectious Disease"/>
            <person name="Wu L."/>
            <person name="Ma J."/>
        </authorList>
    </citation>
    <scope>NUCLEOTIDE SEQUENCE [LARGE SCALE GENOMIC DNA]</scope>
    <source>
        <strain evidence="6">CGMCC 4.7237</strain>
    </source>
</reference>
<dbReference type="Gene3D" id="3.40.50.300">
    <property type="entry name" value="P-loop containing nucleotide triphosphate hydrolases"/>
    <property type="match status" value="1"/>
</dbReference>
<dbReference type="PROSITE" id="PS00211">
    <property type="entry name" value="ABC_TRANSPORTER_1"/>
    <property type="match status" value="1"/>
</dbReference>
<evidence type="ECO:0000259" key="4">
    <source>
        <dbReference type="PROSITE" id="PS50893"/>
    </source>
</evidence>
<evidence type="ECO:0000313" key="5">
    <source>
        <dbReference type="EMBL" id="MFC4035038.1"/>
    </source>
</evidence>
<proteinExistence type="predicted"/>
<dbReference type="InterPro" id="IPR027417">
    <property type="entry name" value="P-loop_NTPase"/>
</dbReference>
<evidence type="ECO:0000256" key="2">
    <source>
        <dbReference type="ARBA" id="ARBA00022741"/>
    </source>
</evidence>
<accession>A0ABV8HVQ2</accession>
<dbReference type="RefSeq" id="WP_386434263.1">
    <property type="nucleotide sequence ID" value="NZ_JBHSBB010000019.1"/>
</dbReference>